<evidence type="ECO:0000256" key="2">
    <source>
        <dbReference type="ARBA" id="ARBA00022729"/>
    </source>
</evidence>
<dbReference type="InterPro" id="IPR023828">
    <property type="entry name" value="Peptidase_S8_Ser-AS"/>
</dbReference>
<name>A0ABX8TMN0_9CAUL</name>
<keyword evidence="3 5" id="KW-0378">Hydrolase</keyword>
<evidence type="ECO:0000313" key="8">
    <source>
        <dbReference type="Proteomes" id="UP000824334"/>
    </source>
</evidence>
<dbReference type="Pfam" id="PF03797">
    <property type="entry name" value="Autotransporter"/>
    <property type="match status" value="1"/>
</dbReference>
<comment type="similarity">
    <text evidence="5">Belongs to the peptidase S8 family.</text>
</comment>
<dbReference type="PANTHER" id="PTHR43806:SF11">
    <property type="entry name" value="CEREVISIN-RELATED"/>
    <property type="match status" value="1"/>
</dbReference>
<reference evidence="7 8" key="1">
    <citation type="submission" date="2021-07" db="EMBL/GenBank/DDBJ databases">
        <title>Isolation and characterization of bacteria from a gold mining with a capacity of golden bioaccumulation.</title>
        <authorList>
            <person name="Yang X.J."/>
        </authorList>
    </citation>
    <scope>NUCLEOTIDE SEQUENCE [LARGE SCALE GENOMIC DNA]</scope>
    <source>
        <strain evidence="7 8">Au29</strain>
    </source>
</reference>
<feature type="active site" description="Charge relay system" evidence="5">
    <location>
        <position position="95"/>
    </location>
</feature>
<dbReference type="Pfam" id="PF00082">
    <property type="entry name" value="Peptidase_S8"/>
    <property type="match status" value="1"/>
</dbReference>
<keyword evidence="2" id="KW-0732">Signal</keyword>
<dbReference type="SMART" id="SM00869">
    <property type="entry name" value="Autotransporter"/>
    <property type="match status" value="1"/>
</dbReference>
<proteinExistence type="inferred from homology"/>
<keyword evidence="4 5" id="KW-0720">Serine protease</keyword>
<evidence type="ECO:0000313" key="7">
    <source>
        <dbReference type="EMBL" id="QYC12147.1"/>
    </source>
</evidence>
<dbReference type="InterPro" id="IPR000209">
    <property type="entry name" value="Peptidase_S8/S53_dom"/>
</dbReference>
<evidence type="ECO:0000259" key="6">
    <source>
        <dbReference type="PROSITE" id="PS51208"/>
    </source>
</evidence>
<gene>
    <name evidence="7" type="ORF">KWG56_05055</name>
</gene>
<protein>
    <submittedName>
        <fullName evidence="7">Autotransporter domain-containing protein</fullName>
    </submittedName>
</protein>
<evidence type="ECO:0000256" key="3">
    <source>
        <dbReference type="ARBA" id="ARBA00022801"/>
    </source>
</evidence>
<dbReference type="InterPro" id="IPR005546">
    <property type="entry name" value="Autotransporte_beta"/>
</dbReference>
<feature type="domain" description="Autotransporter" evidence="6">
    <location>
        <begin position="783"/>
        <end position="1059"/>
    </location>
</feature>
<organism evidence="7 8">
    <name type="scientific">Brevundimonas nasdae</name>
    <dbReference type="NCBI Taxonomy" id="172043"/>
    <lineage>
        <taxon>Bacteria</taxon>
        <taxon>Pseudomonadati</taxon>
        <taxon>Pseudomonadota</taxon>
        <taxon>Alphaproteobacteria</taxon>
        <taxon>Caulobacterales</taxon>
        <taxon>Caulobacteraceae</taxon>
        <taxon>Brevundimonas</taxon>
    </lineage>
</organism>
<keyword evidence="1 5" id="KW-0645">Protease</keyword>
<dbReference type="PROSITE" id="PS00138">
    <property type="entry name" value="SUBTILASE_SER"/>
    <property type="match status" value="1"/>
</dbReference>
<dbReference type="InterPro" id="IPR013425">
    <property type="entry name" value="Autotrns_rpt"/>
</dbReference>
<keyword evidence="8" id="KW-1185">Reference proteome</keyword>
<dbReference type="Proteomes" id="UP000824334">
    <property type="component" value="Chromosome"/>
</dbReference>
<evidence type="ECO:0000256" key="5">
    <source>
        <dbReference type="PROSITE-ProRule" id="PRU01240"/>
    </source>
</evidence>
<feature type="active site" description="Charge relay system" evidence="5">
    <location>
        <position position="53"/>
    </location>
</feature>
<dbReference type="InterPro" id="IPR022398">
    <property type="entry name" value="Peptidase_S8_His-AS"/>
</dbReference>
<dbReference type="EMBL" id="CP080034">
    <property type="protein sequence ID" value="QYC12147.1"/>
    <property type="molecule type" value="Genomic_DNA"/>
</dbReference>
<evidence type="ECO:0000256" key="4">
    <source>
        <dbReference type="ARBA" id="ARBA00022825"/>
    </source>
</evidence>
<evidence type="ECO:0000256" key="1">
    <source>
        <dbReference type="ARBA" id="ARBA00022670"/>
    </source>
</evidence>
<sequence>MADGSRTADYTAAIESWRADAQFSVDYSKRFLGLEHAYARGLSGKGQTIGINDAGIYMNHPLFQTAGKITGLHTEVPSDYGNDGAINPRRPWEGHGTHVAGTAAGNRTTDGLMFGNAYGANIYAATANFAAGDFLWWRDAIIDGKYIQTSYDNIIDLAETGKVRIINNSWGSQTSVRFDASLQTVLANLGDDYEDFFDPILKNDVLVVFSAGNGGGVHAGATAVIPLAAPELRSNWLSVVNYNESLLPDPSSSLCGRTATYCVAGPGADIISSVPGYEYNIPALLAAFPVASFSTLYNARTVAQLNAAAQTRVLNALNNYLNQKALAARLGQPFDEQAARKRVVDELVAVTFVAGALINTPDGVTSLMGNILSNANNVALLSEDFSRDVLTKANDEFLRRLDTIVKFTGPGYEVYTGTSMAAPNISGFAAVLMEAFPEYSTALITDILLSSSKDLDTPGVDLKSGWGAPQMDVALGGPTALRDVRDVTVNVGTVDVWTNNIGDARDRYSAEVLADFPDDIGGLVKKGGGELVLTGNIDYTGVTRVEGGLLTVNGAILRSNTTVADVGIIGGTGTLANLTADAGGVVAPGTAANPFGTLTVTGDATFNPGSFLWVRSAVNGTAYSKLQVGGKAILNGGNVILKADQGTWNLRTRLNIVNATGGVTGKFDGSTSDLGFLKPTLTYTNNTVVLTLLRNDVLIASVGKTPNERAVGGALDVMTVQNTTGDLALENAILDGSVANVTAALSSLTGEVHASLGGVAVSDSRYIRDAMLQRGRGAAANETEGRGVNAWASGVFGNGEFDGDNELAGYRADSTGYLAGLEKAWSGRAHLGLAVGETRTEITANSLRSSGTARNQHIGLYGGMNAGAFALRVGGSWIDANLRTNRTAALNQFSNQLTGHYDGKGWQAYGEIAWRASFGASTIEPYANYTRVDYHADVAEVGGDAALSGRVEQVADLVTAGFRTETILSQGAGRPTLTAVTHLAWSHDFNDDGPEFRAKFADGPIFQVAGANIGQDALLTGLGVNIQANDRTNVEVGYAGVYQDDYNDNKLFARLNVKF</sequence>
<dbReference type="PROSITE" id="PS51208">
    <property type="entry name" value="AUTOTRANSPORTER"/>
    <property type="match status" value="1"/>
</dbReference>
<dbReference type="NCBIfam" id="TIGR02601">
    <property type="entry name" value="autotrns_rpt"/>
    <property type="match status" value="1"/>
</dbReference>
<dbReference type="InterPro" id="IPR050131">
    <property type="entry name" value="Peptidase_S8_subtilisin-like"/>
</dbReference>
<accession>A0ABX8TMN0</accession>
<dbReference type="PROSITE" id="PS00137">
    <property type="entry name" value="SUBTILASE_HIS"/>
    <property type="match status" value="1"/>
</dbReference>
<dbReference type="PROSITE" id="PS51892">
    <property type="entry name" value="SUBTILASE"/>
    <property type="match status" value="1"/>
</dbReference>
<dbReference type="PANTHER" id="PTHR43806">
    <property type="entry name" value="PEPTIDASE S8"/>
    <property type="match status" value="1"/>
</dbReference>
<feature type="active site" description="Charge relay system" evidence="5">
    <location>
        <position position="419"/>
    </location>
</feature>